<comment type="caution">
    <text evidence="1">The sequence shown here is derived from an EMBL/GenBank/DDBJ whole genome shotgun (WGS) entry which is preliminary data.</text>
</comment>
<keyword evidence="2" id="KW-1185">Reference proteome</keyword>
<proteinExistence type="predicted"/>
<dbReference type="EMBL" id="LJHD01000025">
    <property type="protein sequence ID" value="ONI46337.1"/>
    <property type="molecule type" value="Genomic_DNA"/>
</dbReference>
<accession>A0ACC8XJC5</accession>
<dbReference type="Proteomes" id="UP000188637">
    <property type="component" value="Unassembled WGS sequence"/>
</dbReference>
<evidence type="ECO:0000313" key="1">
    <source>
        <dbReference type="EMBL" id="ONI46337.1"/>
    </source>
</evidence>
<name>A0ACC8XJC5_9FIRM</name>
<evidence type="ECO:0000313" key="2">
    <source>
        <dbReference type="Proteomes" id="UP000188637"/>
    </source>
</evidence>
<organism evidence="1 2">
    <name type="scientific">Candidatus Epulonipiscium fishelsonii</name>
    <dbReference type="NCBI Taxonomy" id="77094"/>
    <lineage>
        <taxon>Bacteria</taxon>
        <taxon>Bacillati</taxon>
        <taxon>Bacillota</taxon>
        <taxon>Clostridia</taxon>
        <taxon>Lachnospirales</taxon>
        <taxon>Lachnospiraceae</taxon>
        <taxon>Candidatus Epulonipiscium</taxon>
    </lineage>
</organism>
<protein>
    <submittedName>
        <fullName evidence="1">Uncharacterized protein</fullName>
    </submittedName>
</protein>
<sequence length="272" mass="29797">MKMLIASLAMVGIGLGMVGTAGVLASETELKIEQVISGESLNISEELPSFKNINIEGGLTDIEILEGDKFYIEATAKELEGKFSYKVENNTLFVEHENKDNNFNFLKMDKIIDVKIYVPKDTNLNEIETENGIGDMLVYGLDMERLDIEAGVGKITIEDVIADEFEFEGGVGDVTCKNITFYDTKIEAGMGAVELEGDFDGDIMIEGGMGDISITTTREYSDYNFKIEAGLGNISVNDNKYGLFEGDINENRGGKHMIDAEVGMGSIDIKTN</sequence>
<reference evidence="1" key="1">
    <citation type="submission" date="2016-08" db="EMBL/GenBank/DDBJ databases">
        <authorList>
            <person name="Ngugi D.K."/>
            <person name="Miyake S."/>
            <person name="Stingl U."/>
        </authorList>
    </citation>
    <scope>NUCLEOTIDE SEQUENCE</scope>
    <source>
        <strain evidence="1">SCG-D08WGA-EpuloA1</strain>
    </source>
</reference>
<gene>
    <name evidence="1" type="ORF">AN640_03560</name>
</gene>